<proteinExistence type="inferred from homology"/>
<name>A0A3B3TD12_9TELE</name>
<evidence type="ECO:0000256" key="5">
    <source>
        <dbReference type="ARBA" id="ARBA00022989"/>
    </source>
</evidence>
<reference evidence="8" key="2">
    <citation type="submission" date="2025-09" db="UniProtKB">
        <authorList>
            <consortium name="Ensembl"/>
        </authorList>
    </citation>
    <scope>IDENTIFICATION</scope>
</reference>
<keyword evidence="5 7" id="KW-1133">Transmembrane helix</keyword>
<dbReference type="Ensembl" id="ENSPKIT00000021332.1">
    <property type="protein sequence ID" value="ENSPKIP00000040313.1"/>
    <property type="gene ID" value="ENSPKIG00000017324.1"/>
</dbReference>
<evidence type="ECO:0000256" key="6">
    <source>
        <dbReference type="ARBA" id="ARBA00023136"/>
    </source>
</evidence>
<organism evidence="8 9">
    <name type="scientific">Paramormyrops kingsleyae</name>
    <dbReference type="NCBI Taxonomy" id="1676925"/>
    <lineage>
        <taxon>Eukaryota</taxon>
        <taxon>Metazoa</taxon>
        <taxon>Chordata</taxon>
        <taxon>Craniata</taxon>
        <taxon>Vertebrata</taxon>
        <taxon>Euteleostomi</taxon>
        <taxon>Actinopterygii</taxon>
        <taxon>Neopterygii</taxon>
        <taxon>Teleostei</taxon>
        <taxon>Osteoglossocephala</taxon>
        <taxon>Osteoglossomorpha</taxon>
        <taxon>Osteoglossiformes</taxon>
        <taxon>Mormyridae</taxon>
        <taxon>Paramormyrops</taxon>
    </lineage>
</organism>
<accession>A0A3B3TD12</accession>
<evidence type="ECO:0000313" key="8">
    <source>
        <dbReference type="Ensembl" id="ENSPKIP00000040313.1"/>
    </source>
</evidence>
<evidence type="ECO:0000256" key="7">
    <source>
        <dbReference type="RuleBase" id="RU368041"/>
    </source>
</evidence>
<evidence type="ECO:0000313" key="9">
    <source>
        <dbReference type="Proteomes" id="UP000261540"/>
    </source>
</evidence>
<reference evidence="8" key="1">
    <citation type="submission" date="2025-08" db="UniProtKB">
        <authorList>
            <consortium name="Ensembl"/>
        </authorList>
    </citation>
    <scope>IDENTIFICATION</scope>
</reference>
<evidence type="ECO:0000256" key="4">
    <source>
        <dbReference type="ARBA" id="ARBA00022692"/>
    </source>
</evidence>
<dbReference type="AlphaFoldDB" id="A0A3B3TD12"/>
<evidence type="ECO:0000256" key="1">
    <source>
        <dbReference type="ARBA" id="ARBA00004651"/>
    </source>
</evidence>
<keyword evidence="3 7" id="KW-1003">Cell membrane</keyword>
<dbReference type="GeneTree" id="ENSGT00940000161484"/>
<keyword evidence="6 7" id="KW-0472">Membrane</keyword>
<comment type="subcellular location">
    <subcellularLocation>
        <location evidence="1 7">Cell membrane</location>
        <topology evidence="1 7">Multi-pass membrane protein</topology>
    </subcellularLocation>
</comment>
<dbReference type="Pfam" id="PF05640">
    <property type="entry name" value="NKAIN"/>
    <property type="match status" value="1"/>
</dbReference>
<comment type="similarity">
    <text evidence="2 7">Belongs to the NKAIN family.</text>
</comment>
<dbReference type="PANTHER" id="PTHR13084">
    <property type="entry name" value="T-CELL LYMPHOMA BREAKPOINT-ASSOCIATED TARGET 1-RELATED"/>
    <property type="match status" value="1"/>
</dbReference>
<evidence type="ECO:0000256" key="3">
    <source>
        <dbReference type="ARBA" id="ARBA00022475"/>
    </source>
</evidence>
<dbReference type="GO" id="GO:0005886">
    <property type="term" value="C:plasma membrane"/>
    <property type="evidence" value="ECO:0007669"/>
    <property type="project" value="UniProtKB-SubCell"/>
</dbReference>
<keyword evidence="4 7" id="KW-0812">Transmembrane</keyword>
<evidence type="ECO:0000256" key="2">
    <source>
        <dbReference type="ARBA" id="ARBA00006364"/>
    </source>
</evidence>
<comment type="caution">
    <text evidence="7">Lacks conserved residue(s) required for the propagation of feature annotation.</text>
</comment>
<dbReference type="InterPro" id="IPR008516">
    <property type="entry name" value="Na/K-Atpase_Interacting"/>
</dbReference>
<dbReference type="Proteomes" id="UP000261540">
    <property type="component" value="Unplaced"/>
</dbReference>
<dbReference type="PANTHER" id="PTHR13084:SF2">
    <property type="entry name" value="SODIUM_POTASSIUM-TRANSPORTING ATPASE SUBUNIT BETA-1-INTERACTING PROTEIN 3"/>
    <property type="match status" value="1"/>
</dbReference>
<feature type="transmembrane region" description="Helical" evidence="7">
    <location>
        <begin position="133"/>
        <end position="154"/>
    </location>
</feature>
<sequence length="162" mass="18213">MSFRQKVSEKDGTILCVNITTLSISTCPIQGLEPMDTRQGTAQFYSIWAAVWIVWNVFIICFYLGVGVLFLSQDSDVMTFGISMHRSWWREHGPGCVRHEAPPPGAPPPEGHAYISITGCMLEFKYLEVTHSAISIFLSLLGFVCACYVISTFAEEEERCKY</sequence>
<dbReference type="GO" id="GO:0002028">
    <property type="term" value="P:regulation of sodium ion transport"/>
    <property type="evidence" value="ECO:0007669"/>
    <property type="project" value="UniProtKB-UniRule"/>
</dbReference>
<protein>
    <recommendedName>
        <fullName evidence="7">Sodium/potassium-transporting ATPase subunit beta-1-interacting protein</fullName>
        <shortName evidence="7">Na(+)/K(+)-transporting ATPase subunit beta-1-interacting protein</shortName>
    </recommendedName>
</protein>
<keyword evidence="9" id="KW-1185">Reference proteome</keyword>
<feature type="transmembrane region" description="Helical" evidence="7">
    <location>
        <begin position="45"/>
        <end position="71"/>
    </location>
</feature>